<dbReference type="InterPro" id="IPR041667">
    <property type="entry name" value="Cupin_8"/>
</dbReference>
<reference evidence="2" key="1">
    <citation type="submission" date="2021-07" db="EMBL/GenBank/DDBJ databases">
        <title>Elsinoe batatas strain:CRI-CJ2 Genome sequencing and assembly.</title>
        <authorList>
            <person name="Huang L."/>
        </authorList>
    </citation>
    <scope>NUCLEOTIDE SEQUENCE</scope>
    <source>
        <strain evidence="2">CRI-CJ2</strain>
    </source>
</reference>
<feature type="domain" description="JmjC" evidence="1">
    <location>
        <begin position="132"/>
        <end position="308"/>
    </location>
</feature>
<dbReference type="EMBL" id="JAESVG020000007">
    <property type="protein sequence ID" value="KAG8626048.1"/>
    <property type="molecule type" value="Genomic_DNA"/>
</dbReference>
<evidence type="ECO:0000259" key="1">
    <source>
        <dbReference type="PROSITE" id="PS51184"/>
    </source>
</evidence>
<accession>A0A8K0L5B8</accession>
<name>A0A8K0L5B8_9PEZI</name>
<dbReference type="InterPro" id="IPR003347">
    <property type="entry name" value="JmjC_dom"/>
</dbReference>
<dbReference type="PROSITE" id="PS51184">
    <property type="entry name" value="JMJC"/>
    <property type="match status" value="1"/>
</dbReference>
<evidence type="ECO:0000313" key="2">
    <source>
        <dbReference type="EMBL" id="KAG8626048.1"/>
    </source>
</evidence>
<keyword evidence="3" id="KW-1185">Reference proteome</keyword>
<evidence type="ECO:0000313" key="3">
    <source>
        <dbReference type="Proteomes" id="UP000809789"/>
    </source>
</evidence>
<dbReference type="Pfam" id="PF13621">
    <property type="entry name" value="Cupin_8"/>
    <property type="match status" value="1"/>
</dbReference>
<dbReference type="PANTHER" id="PTHR12461:SF105">
    <property type="entry name" value="HYPOXIA-INDUCIBLE FACTOR 1-ALPHA INHIBITOR"/>
    <property type="match status" value="1"/>
</dbReference>
<dbReference type="OrthoDB" id="263283at2759"/>
<gene>
    <name evidence="2" type="ORF">KVT40_006449</name>
</gene>
<dbReference type="PANTHER" id="PTHR12461">
    <property type="entry name" value="HYPOXIA-INDUCIBLE FACTOR 1 ALPHA INHIBITOR-RELATED"/>
    <property type="match status" value="1"/>
</dbReference>
<proteinExistence type="predicted"/>
<dbReference type="Proteomes" id="UP000809789">
    <property type="component" value="Unassembled WGS sequence"/>
</dbReference>
<dbReference type="SUPFAM" id="SSF51197">
    <property type="entry name" value="Clavaminate synthase-like"/>
    <property type="match status" value="1"/>
</dbReference>
<comment type="caution">
    <text evidence="2">The sequence shown here is derived from an EMBL/GenBank/DDBJ whole genome shotgun (WGS) entry which is preliminary data.</text>
</comment>
<protein>
    <recommendedName>
        <fullName evidence="1">JmjC domain-containing protein</fullName>
    </recommendedName>
</protein>
<sequence length="363" mass="40303">MRSMRCSVNTRSLFSRQSKFPSTLTSRRTLTVQPVTRLASGHVDHFRDTAFVPQSPTLLPTGHYRSLPAISKWFIFYNNSHDKPALKRSYLDQFASTSVPLELTIGGDFAQVHQPLSVLLEASESTTASDVRVYLAQASLSDLPEDLRRDVPTPDLVSKAGKGDVYDTSIWLGLAPTYTPLHRDPNPNLFVQLAGTKRVKLFSPDVGRAIFGHVQASIGGHASATMRGEEMMQGKERQALEDAVWGKPEHRPWLQDGLECEVGAGDGLFIPKGWWHSIKGIGEGMTGSSMRLFSTGLRILHRTNDPLNGILQYQIRDLIARYESANQCSTVHGNDENLFSTRILTVHVLLKRHAGGSRMRLSD</sequence>
<dbReference type="AlphaFoldDB" id="A0A8K0L5B8"/>
<dbReference type="Gene3D" id="2.60.120.650">
    <property type="entry name" value="Cupin"/>
    <property type="match status" value="1"/>
</dbReference>
<dbReference type="SMART" id="SM00558">
    <property type="entry name" value="JmjC"/>
    <property type="match status" value="1"/>
</dbReference>
<organism evidence="2 3">
    <name type="scientific">Elsinoe batatas</name>
    <dbReference type="NCBI Taxonomy" id="2601811"/>
    <lineage>
        <taxon>Eukaryota</taxon>
        <taxon>Fungi</taxon>
        <taxon>Dikarya</taxon>
        <taxon>Ascomycota</taxon>
        <taxon>Pezizomycotina</taxon>
        <taxon>Dothideomycetes</taxon>
        <taxon>Dothideomycetidae</taxon>
        <taxon>Myriangiales</taxon>
        <taxon>Elsinoaceae</taxon>
        <taxon>Elsinoe</taxon>
    </lineage>
</organism>